<proteinExistence type="predicted"/>
<name>A0ABD0KEQ2_9CAEN</name>
<evidence type="ECO:0000313" key="1">
    <source>
        <dbReference type="EMBL" id="KAK7485594.1"/>
    </source>
</evidence>
<evidence type="ECO:0000313" key="2">
    <source>
        <dbReference type="Proteomes" id="UP001519460"/>
    </source>
</evidence>
<protein>
    <submittedName>
        <fullName evidence="1">Uncharacterized protein</fullName>
    </submittedName>
</protein>
<dbReference type="AlphaFoldDB" id="A0ABD0KEQ2"/>
<reference evidence="1 2" key="1">
    <citation type="journal article" date="2023" name="Sci. Data">
        <title>Genome assembly of the Korean intertidal mud-creeper Batillaria attramentaria.</title>
        <authorList>
            <person name="Patra A.K."/>
            <person name="Ho P.T."/>
            <person name="Jun S."/>
            <person name="Lee S.J."/>
            <person name="Kim Y."/>
            <person name="Won Y.J."/>
        </authorList>
    </citation>
    <scope>NUCLEOTIDE SEQUENCE [LARGE SCALE GENOMIC DNA]</scope>
    <source>
        <strain evidence="1">Wonlab-2016</strain>
    </source>
</reference>
<keyword evidence="2" id="KW-1185">Reference proteome</keyword>
<dbReference type="EMBL" id="JACVVK020000192">
    <property type="protein sequence ID" value="KAK7485594.1"/>
    <property type="molecule type" value="Genomic_DNA"/>
</dbReference>
<feature type="non-terminal residue" evidence="1">
    <location>
        <position position="79"/>
    </location>
</feature>
<dbReference type="Proteomes" id="UP001519460">
    <property type="component" value="Unassembled WGS sequence"/>
</dbReference>
<gene>
    <name evidence="1" type="ORF">BaRGS_00023169</name>
</gene>
<organism evidence="1 2">
    <name type="scientific">Batillaria attramentaria</name>
    <dbReference type="NCBI Taxonomy" id="370345"/>
    <lineage>
        <taxon>Eukaryota</taxon>
        <taxon>Metazoa</taxon>
        <taxon>Spiralia</taxon>
        <taxon>Lophotrochozoa</taxon>
        <taxon>Mollusca</taxon>
        <taxon>Gastropoda</taxon>
        <taxon>Caenogastropoda</taxon>
        <taxon>Sorbeoconcha</taxon>
        <taxon>Cerithioidea</taxon>
        <taxon>Batillariidae</taxon>
        <taxon>Batillaria</taxon>
    </lineage>
</organism>
<sequence length="79" mass="8577">MYGNPRLVAIEGHYNTHIIYWIKIRALSVPEALASCSATLPDNPTTNSEEKVYAILSPPPGVESQCLQTILEVGNPLLG</sequence>
<comment type="caution">
    <text evidence="1">The sequence shown here is derived from an EMBL/GenBank/DDBJ whole genome shotgun (WGS) entry which is preliminary data.</text>
</comment>
<accession>A0ABD0KEQ2</accession>